<evidence type="ECO:0000256" key="7">
    <source>
        <dbReference type="SAM" id="MobiDB-lite"/>
    </source>
</evidence>
<sequence>MAHLRSGPAVPAGLPLTVRPRMSSGIWAFPRTHPFAVRSLRRRRRASPTAPCWRCHVPAPMRPTNWPRWTGPLVTTGAAAAFGVSLAGLAPRCADGPLCHGRRPYGGTHRPRRPERPHPPARAGRDRAARRIRERHDRRTRRPAGDRAPGDRAVAHDLRAPVAAMVTATGPLPPGAATDLVAGGVRKLRGLVEDVLEAARLEARAACVETDPRRVERILANLVTNALRHGTPPVTVEADRYADGPLVRVRDHGPGFPTDLLAVVTASGPEGFRTGEASTGKRLGLTIAFGQAQSLGARLILPTIPTEERMPPCGSSRPTSRTVMPGDTRTAPSGSKPPAGQGDCPAGGGLCLIRPLPLAQLLRVTASRSVAMRTSRWRHWCWRSGQCGR</sequence>
<dbReference type="SMART" id="SM00387">
    <property type="entry name" value="HATPase_c"/>
    <property type="match status" value="1"/>
</dbReference>
<keyword evidence="10" id="KW-1185">Reference proteome</keyword>
<dbReference type="Pfam" id="PF02518">
    <property type="entry name" value="HATPase_c"/>
    <property type="match status" value="1"/>
</dbReference>
<proteinExistence type="predicted"/>
<dbReference type="EC" id="2.7.13.3" evidence="2"/>
<gene>
    <name evidence="9" type="ORF">STRTUCAR8_01018</name>
</gene>
<comment type="catalytic activity">
    <reaction evidence="1">
        <text>ATP + protein L-histidine = ADP + protein N-phospho-L-histidine.</text>
        <dbReference type="EC" id="2.7.13.3"/>
    </reaction>
</comment>
<dbReference type="PANTHER" id="PTHR44936:SF9">
    <property type="entry name" value="SENSOR PROTEIN CREC"/>
    <property type="match status" value="1"/>
</dbReference>
<feature type="domain" description="Histidine kinase/HSP90-like ATPase" evidence="8">
    <location>
        <begin position="210"/>
        <end position="360"/>
    </location>
</feature>
<keyword evidence="3" id="KW-0597">Phosphoprotein</keyword>
<evidence type="ECO:0000256" key="2">
    <source>
        <dbReference type="ARBA" id="ARBA00012438"/>
    </source>
</evidence>
<evidence type="ECO:0000256" key="5">
    <source>
        <dbReference type="ARBA" id="ARBA00022777"/>
    </source>
</evidence>
<evidence type="ECO:0000256" key="4">
    <source>
        <dbReference type="ARBA" id="ARBA00022679"/>
    </source>
</evidence>
<keyword evidence="6" id="KW-0902">Two-component regulatory system</keyword>
<feature type="region of interest" description="Disordered" evidence="7">
    <location>
        <begin position="306"/>
        <end position="343"/>
    </location>
</feature>
<organism evidence="9 10">
    <name type="scientific">Streptomyces turgidiscabies (strain Car8)</name>
    <dbReference type="NCBI Taxonomy" id="698760"/>
    <lineage>
        <taxon>Bacteria</taxon>
        <taxon>Bacillati</taxon>
        <taxon>Actinomycetota</taxon>
        <taxon>Actinomycetes</taxon>
        <taxon>Kitasatosporales</taxon>
        <taxon>Streptomycetaceae</taxon>
        <taxon>Streptomyces</taxon>
    </lineage>
</organism>
<dbReference type="GO" id="GO:0004673">
    <property type="term" value="F:protein histidine kinase activity"/>
    <property type="evidence" value="ECO:0007669"/>
    <property type="project" value="UniProtKB-EC"/>
</dbReference>
<keyword evidence="5 9" id="KW-0418">Kinase</keyword>
<keyword evidence="4" id="KW-0808">Transferase</keyword>
<feature type="compositionally biased region" description="Basic and acidic residues" evidence="7">
    <location>
        <begin position="114"/>
        <end position="151"/>
    </location>
</feature>
<dbReference type="InterPro" id="IPR003594">
    <property type="entry name" value="HATPase_dom"/>
</dbReference>
<reference evidence="9 10" key="1">
    <citation type="journal article" date="2011" name="Plasmid">
        <title>Streptomyces turgidiscabies Car8 contains a modular pathogenicity island that shares virulence genes with other actinobacterial plant pathogens.</title>
        <authorList>
            <person name="Huguet-Tapia J.C."/>
            <person name="Badger J.H."/>
            <person name="Loria R."/>
            <person name="Pettis G.S."/>
        </authorList>
    </citation>
    <scope>NUCLEOTIDE SEQUENCE [LARGE SCALE GENOMIC DNA]</scope>
    <source>
        <strain evidence="9 10">Car8</strain>
    </source>
</reference>
<protein>
    <recommendedName>
        <fullName evidence="2">histidine kinase</fullName>
        <ecNumber evidence="2">2.7.13.3</ecNumber>
    </recommendedName>
</protein>
<evidence type="ECO:0000259" key="8">
    <source>
        <dbReference type="SMART" id="SM00387"/>
    </source>
</evidence>
<dbReference type="SUPFAM" id="SSF55874">
    <property type="entry name" value="ATPase domain of HSP90 chaperone/DNA topoisomerase II/histidine kinase"/>
    <property type="match status" value="1"/>
</dbReference>
<dbReference type="InterPro" id="IPR050980">
    <property type="entry name" value="2C_sensor_his_kinase"/>
</dbReference>
<dbReference type="Gene3D" id="3.30.565.10">
    <property type="entry name" value="Histidine kinase-like ATPase, C-terminal domain"/>
    <property type="match status" value="1"/>
</dbReference>
<evidence type="ECO:0000313" key="10">
    <source>
        <dbReference type="Proteomes" id="UP000010931"/>
    </source>
</evidence>
<dbReference type="AlphaFoldDB" id="L7F688"/>
<dbReference type="PATRIC" id="fig|698760.3.peg.4629"/>
<evidence type="ECO:0000256" key="1">
    <source>
        <dbReference type="ARBA" id="ARBA00000085"/>
    </source>
</evidence>
<dbReference type="PANTHER" id="PTHR44936">
    <property type="entry name" value="SENSOR PROTEIN CREC"/>
    <property type="match status" value="1"/>
</dbReference>
<evidence type="ECO:0000256" key="3">
    <source>
        <dbReference type="ARBA" id="ARBA00022553"/>
    </source>
</evidence>
<accession>L7F688</accession>
<evidence type="ECO:0000313" key="9">
    <source>
        <dbReference type="EMBL" id="ELP66614.1"/>
    </source>
</evidence>
<comment type="caution">
    <text evidence="9">The sequence shown here is derived from an EMBL/GenBank/DDBJ whole genome shotgun (WGS) entry which is preliminary data.</text>
</comment>
<dbReference type="Proteomes" id="UP000010931">
    <property type="component" value="Unassembled WGS sequence"/>
</dbReference>
<dbReference type="GO" id="GO:0000160">
    <property type="term" value="P:phosphorelay signal transduction system"/>
    <property type="evidence" value="ECO:0007669"/>
    <property type="project" value="UniProtKB-KW"/>
</dbReference>
<evidence type="ECO:0000256" key="6">
    <source>
        <dbReference type="ARBA" id="ARBA00023012"/>
    </source>
</evidence>
<dbReference type="InterPro" id="IPR036890">
    <property type="entry name" value="HATPase_C_sf"/>
</dbReference>
<dbReference type="STRING" id="85558.T45_03186"/>
<dbReference type="EMBL" id="AEJB01000340">
    <property type="protein sequence ID" value="ELP66614.1"/>
    <property type="molecule type" value="Genomic_DNA"/>
</dbReference>
<feature type="region of interest" description="Disordered" evidence="7">
    <location>
        <begin position="102"/>
        <end position="151"/>
    </location>
</feature>
<name>L7F688_STRT8</name>